<protein>
    <submittedName>
        <fullName evidence="1">Uncharacterized protein</fullName>
    </submittedName>
</protein>
<name>A0ABX1QUS5_9FLAO</name>
<dbReference type="EMBL" id="JAAMPT010000204">
    <property type="protein sequence ID" value="NMH24929.1"/>
    <property type="molecule type" value="Genomic_DNA"/>
</dbReference>
<accession>A0ABX1QUS5</accession>
<organism evidence="1 2">
    <name type="scientific">Flavobacterium solisilvae</name>
    <dbReference type="NCBI Taxonomy" id="1852019"/>
    <lineage>
        <taxon>Bacteria</taxon>
        <taxon>Pseudomonadati</taxon>
        <taxon>Bacteroidota</taxon>
        <taxon>Flavobacteriia</taxon>
        <taxon>Flavobacteriales</taxon>
        <taxon>Flavobacteriaceae</taxon>
        <taxon>Flavobacterium</taxon>
    </lineage>
</organism>
<dbReference type="RefSeq" id="WP_169523505.1">
    <property type="nucleotide sequence ID" value="NZ_JAAMPT010000204.1"/>
</dbReference>
<sequence length="338" mass="39942">MTQEELSRELASKKKAFKNESRIEECFHHKKDECNGLIKQAHSIQRNGRLSILESDVNGNMCVYTFTSHKSTKERWLDDLVPIGKKEASTFFGFCDYHDTNLFSPIENFQFDKSLKHLFLHSYRSYAHSYHRKHEEYKIYNNPESEFVKSLPKDWVEILKMGVEMGVKDLKFYKHQLDAALENEQYDFFKYLVYEKEGLYPFAVSSQISPTVSYKNKPMNNHLKPNEPYSQPILTFLPDRTTTFVILAIFPNDKNGEILLDELKELNAVELEKVITSLIIANCENTFFSPKVWNKLNQNQKRIFLDEYAINTETEKYKNVFFKSRINFFSDFFEINNL</sequence>
<dbReference type="Proteomes" id="UP000767947">
    <property type="component" value="Unassembled WGS sequence"/>
</dbReference>
<evidence type="ECO:0000313" key="2">
    <source>
        <dbReference type="Proteomes" id="UP000767947"/>
    </source>
</evidence>
<reference evidence="1 2" key="1">
    <citation type="submission" date="2020-02" db="EMBL/GenBank/DDBJ databases">
        <title>Flavobacterium sp. genome.</title>
        <authorList>
            <person name="Jung H.S."/>
            <person name="Baek J.H."/>
            <person name="Jeon C.O."/>
        </authorList>
    </citation>
    <scope>NUCLEOTIDE SEQUENCE [LARGE SCALE GENOMIC DNA]</scope>
    <source>
        <strain evidence="1 2">SE-s27</strain>
    </source>
</reference>
<keyword evidence="2" id="KW-1185">Reference proteome</keyword>
<comment type="caution">
    <text evidence="1">The sequence shown here is derived from an EMBL/GenBank/DDBJ whole genome shotgun (WGS) entry which is preliminary data.</text>
</comment>
<evidence type="ECO:0000313" key="1">
    <source>
        <dbReference type="EMBL" id="NMH24929.1"/>
    </source>
</evidence>
<gene>
    <name evidence="1" type="ORF">G6042_06565</name>
</gene>
<proteinExistence type="predicted"/>